<organism evidence="1 2">
    <name type="scientific">Catharanthus roseus</name>
    <name type="common">Madagascar periwinkle</name>
    <name type="synonym">Vinca rosea</name>
    <dbReference type="NCBI Taxonomy" id="4058"/>
    <lineage>
        <taxon>Eukaryota</taxon>
        <taxon>Viridiplantae</taxon>
        <taxon>Streptophyta</taxon>
        <taxon>Embryophyta</taxon>
        <taxon>Tracheophyta</taxon>
        <taxon>Spermatophyta</taxon>
        <taxon>Magnoliopsida</taxon>
        <taxon>eudicotyledons</taxon>
        <taxon>Gunneridae</taxon>
        <taxon>Pentapetalae</taxon>
        <taxon>asterids</taxon>
        <taxon>lamiids</taxon>
        <taxon>Gentianales</taxon>
        <taxon>Apocynaceae</taxon>
        <taxon>Rauvolfioideae</taxon>
        <taxon>Vinceae</taxon>
        <taxon>Catharanthinae</taxon>
        <taxon>Catharanthus</taxon>
    </lineage>
</organism>
<keyword evidence="2" id="KW-1185">Reference proteome</keyword>
<comment type="caution">
    <text evidence="1">The sequence shown here is derived from an EMBL/GenBank/DDBJ whole genome shotgun (WGS) entry which is preliminary data.</text>
</comment>
<reference evidence="2" key="1">
    <citation type="journal article" date="2023" name="Nat. Plants">
        <title>Single-cell RNA sequencing provides a high-resolution roadmap for understanding the multicellular compartmentation of specialized metabolism.</title>
        <authorList>
            <person name="Sun S."/>
            <person name="Shen X."/>
            <person name="Li Y."/>
            <person name="Li Y."/>
            <person name="Wang S."/>
            <person name="Li R."/>
            <person name="Zhang H."/>
            <person name="Shen G."/>
            <person name="Guo B."/>
            <person name="Wei J."/>
            <person name="Xu J."/>
            <person name="St-Pierre B."/>
            <person name="Chen S."/>
            <person name="Sun C."/>
        </authorList>
    </citation>
    <scope>NUCLEOTIDE SEQUENCE [LARGE SCALE GENOMIC DNA]</scope>
</reference>
<dbReference type="Proteomes" id="UP001060085">
    <property type="component" value="Linkage Group LG07"/>
</dbReference>
<dbReference type="EMBL" id="CM044707">
    <property type="protein sequence ID" value="KAI5653064.1"/>
    <property type="molecule type" value="Genomic_DNA"/>
</dbReference>
<evidence type="ECO:0000313" key="1">
    <source>
        <dbReference type="EMBL" id="KAI5653064.1"/>
    </source>
</evidence>
<name>A0ACB9ZX28_CATRO</name>
<evidence type="ECO:0000313" key="2">
    <source>
        <dbReference type="Proteomes" id="UP001060085"/>
    </source>
</evidence>
<sequence length="179" mass="20064">MERKNSSLTATSKGLASSAKEGSHQLQRLAIPPKHAPPPNHGMKARGEGMGKELIIGHEDSLTMNGSLEVLKVHLCDLVKTTFENGIFELTLKNRDEKLATPLKGNFLAKDVYALESLVELRNFDDQSLEQKSTKIKELDDGFVEGMMAFIEELMKEELKFKDGRLRRCRQTSQVAYDS</sequence>
<proteinExistence type="predicted"/>
<accession>A0ACB9ZX28</accession>
<protein>
    <submittedName>
        <fullName evidence="1">Uncharacterized protein</fullName>
    </submittedName>
</protein>
<gene>
    <name evidence="1" type="ORF">M9H77_30251</name>
</gene>